<dbReference type="EMBL" id="BAAACW010000045">
    <property type="protein sequence ID" value="GAA0357180.1"/>
    <property type="molecule type" value="Genomic_DNA"/>
</dbReference>
<evidence type="ECO:0000313" key="1">
    <source>
        <dbReference type="EMBL" id="GAA0357180.1"/>
    </source>
</evidence>
<name>A0ABN0X7J6_9LACT</name>
<dbReference type="Proteomes" id="UP001501166">
    <property type="component" value="Unassembled WGS sequence"/>
</dbReference>
<organism evidence="1 2">
    <name type="scientific">Alkalibacterium iburiense</name>
    <dbReference type="NCBI Taxonomy" id="290589"/>
    <lineage>
        <taxon>Bacteria</taxon>
        <taxon>Bacillati</taxon>
        <taxon>Bacillota</taxon>
        <taxon>Bacilli</taxon>
        <taxon>Lactobacillales</taxon>
        <taxon>Carnobacteriaceae</taxon>
        <taxon>Alkalibacterium</taxon>
    </lineage>
</organism>
<sequence>MSPEFIRAKAKQSFIALKNPYSSVYRVFPEAIDKIKKEPFSYIGVKNRPEIPVDFLKDLEETGHYALHTLDVSSIGGRAIDTNLVNPISGRPMTGSSSGTAINVLLGINEVGIGTDGGGSVLAPAMALNLFSFISPSLCQYHTGQFEKLSTDGHTFTPSIGFITRSLKELTQIIRKTLPFKKDKISNCSIITFVEDEKTHTLPVRQIQNKSVDIYDSREALISFVKATNNKGNIILTKEGPIDFEGLGDSVLGHMGKKAKDYQRKGNKGLIRVANMANAAALTVPTSDFATAYVLIGKDTPEVIENMLTIAQHLAEDPDSLLSNYFSNFDNYFTDGYGL</sequence>
<gene>
    <name evidence="1" type="ORF">GCM10008932_07580</name>
</gene>
<protein>
    <recommendedName>
        <fullName evidence="3">Amidase domain-containing protein</fullName>
    </recommendedName>
</protein>
<evidence type="ECO:0000313" key="2">
    <source>
        <dbReference type="Proteomes" id="UP001501166"/>
    </source>
</evidence>
<accession>A0ABN0X7J6</accession>
<reference evidence="1 2" key="1">
    <citation type="journal article" date="2019" name="Int. J. Syst. Evol. Microbiol.">
        <title>The Global Catalogue of Microorganisms (GCM) 10K type strain sequencing project: providing services to taxonomists for standard genome sequencing and annotation.</title>
        <authorList>
            <consortium name="The Broad Institute Genomics Platform"/>
            <consortium name="The Broad Institute Genome Sequencing Center for Infectious Disease"/>
            <person name="Wu L."/>
            <person name="Ma J."/>
        </authorList>
    </citation>
    <scope>NUCLEOTIDE SEQUENCE [LARGE SCALE GENOMIC DNA]</scope>
    <source>
        <strain evidence="1 2">JCM 12662</strain>
    </source>
</reference>
<dbReference type="RefSeq" id="WP_343754174.1">
    <property type="nucleotide sequence ID" value="NZ_BAAACW010000045.1"/>
</dbReference>
<proteinExistence type="predicted"/>
<keyword evidence="2" id="KW-1185">Reference proteome</keyword>
<evidence type="ECO:0008006" key="3">
    <source>
        <dbReference type="Google" id="ProtNLM"/>
    </source>
</evidence>
<dbReference type="InterPro" id="IPR036928">
    <property type="entry name" value="AS_sf"/>
</dbReference>
<dbReference type="SUPFAM" id="SSF75304">
    <property type="entry name" value="Amidase signature (AS) enzymes"/>
    <property type="match status" value="1"/>
</dbReference>
<dbReference type="Gene3D" id="3.90.1300.10">
    <property type="entry name" value="Amidase signature (AS) domain"/>
    <property type="match status" value="1"/>
</dbReference>
<comment type="caution">
    <text evidence="1">The sequence shown here is derived from an EMBL/GenBank/DDBJ whole genome shotgun (WGS) entry which is preliminary data.</text>
</comment>